<sequence>MSHQFFSSWCSAPLGGMRKSRSGAKDSGGGPTRRKVFLLFIAIVAMVLTAFVSTARTFFGTKALTNLPDVVHAHGHAPDPRRVNHSHVPERDPVKLRYLVVSEHGHMATNPYRLLVNHVGVTTTNIGVSCMYTHCFVVENLSSSPIQHLANEVTEFYTGRSLGYPNMRGNFIRRKDREDFFKLFRSKMLDVDVVMCGFPSHLCVLFFPFKVTIWLHLSGKLDHQACTDSARGKLLSMVRHMDKQSDRFVISAAGEFERQYFYHYTGVLPVPWFDYTTLLKPHTYNLTSNIVLIIPRKNLNNIAVETFVSSLQRTARELSSPFQFAMVASVYPHGFSDDDLFQHPAAVVLPYCSYTGTVANFYNGGIPLYYPSLDFFVSFQQETLDALHHRVACNQPFLGESPKWGDGGLAMHPYDPNMQDDKSLQYWLRYWDIYHRQPGSKSFSSYENLVLQLTEAVKDVSVLRQMSDTQQKTARAGNEDLVRSFKNRMSATTIDRLQGSEKSRYHEVMDARFPGLLGVWDEGDDAKPYIAYDYRDFHKKRVPYAHGTVIMQSEANTWRHLRKLSILFPASYESISTPKFTQRGEYFIANHENRPSLFKALSGRRRYVFIRTWTSKDDARTFHTVKNAKEPAWVPINHSAWKLLLY</sequence>
<protein>
    <submittedName>
        <fullName evidence="2">Uncharacterized protein</fullName>
    </submittedName>
</protein>
<keyword evidence="1" id="KW-0812">Transmembrane</keyword>
<proteinExistence type="predicted"/>
<organism evidence="2">
    <name type="scientific">Pyramimonas obovata</name>
    <dbReference type="NCBI Taxonomy" id="1411642"/>
    <lineage>
        <taxon>Eukaryota</taxon>
        <taxon>Viridiplantae</taxon>
        <taxon>Chlorophyta</taxon>
        <taxon>Pyramimonadophyceae</taxon>
        <taxon>Pyramimonadales</taxon>
        <taxon>Pyramimonadaceae</taxon>
        <taxon>Pyramimonas</taxon>
        <taxon>Pyramimonas incertae sedis</taxon>
    </lineage>
</organism>
<dbReference type="AlphaFoldDB" id="A0A7S0RHT2"/>
<keyword evidence="1" id="KW-0472">Membrane</keyword>
<reference evidence="2" key="1">
    <citation type="submission" date="2021-01" db="EMBL/GenBank/DDBJ databases">
        <authorList>
            <person name="Corre E."/>
            <person name="Pelletier E."/>
            <person name="Niang G."/>
            <person name="Scheremetjew M."/>
            <person name="Finn R."/>
            <person name="Kale V."/>
            <person name="Holt S."/>
            <person name="Cochrane G."/>
            <person name="Meng A."/>
            <person name="Brown T."/>
            <person name="Cohen L."/>
        </authorList>
    </citation>
    <scope>NUCLEOTIDE SEQUENCE</scope>
    <source>
        <strain evidence="2">CCMP722</strain>
    </source>
</reference>
<evidence type="ECO:0000256" key="1">
    <source>
        <dbReference type="SAM" id="Phobius"/>
    </source>
</evidence>
<keyword evidence="1" id="KW-1133">Transmembrane helix</keyword>
<gene>
    <name evidence="2" type="ORF">POBO1169_LOCUS13728</name>
</gene>
<accession>A0A7S0RHT2</accession>
<name>A0A7S0RHT2_9CHLO</name>
<feature type="transmembrane region" description="Helical" evidence="1">
    <location>
        <begin position="36"/>
        <end position="59"/>
    </location>
</feature>
<evidence type="ECO:0000313" key="2">
    <source>
        <dbReference type="EMBL" id="CAD8677683.1"/>
    </source>
</evidence>
<dbReference type="EMBL" id="HBFA01027021">
    <property type="protein sequence ID" value="CAD8677683.1"/>
    <property type="molecule type" value="Transcribed_RNA"/>
</dbReference>